<sequence>MLSSICLPPIICKQNITFLKSFSPSRHHRPFNSLSRPLCSFLVPDLVEKLRNVLADGAVFGAHVVDDLENEVLDKLDDVVDESWLGFVIEVVIGLGLVLGGRCGLGAGLVSFGGVGALSDGDGEESAQQQAE</sequence>
<evidence type="ECO:0000313" key="1">
    <source>
        <dbReference type="EMBL" id="CAG6703487.1"/>
    </source>
</evidence>
<dbReference type="AlphaFoldDB" id="A0A8D8XND7"/>
<reference evidence="1" key="1">
    <citation type="submission" date="2021-05" db="EMBL/GenBank/DDBJ databases">
        <authorList>
            <person name="Alioto T."/>
            <person name="Alioto T."/>
            <person name="Gomez Garrido J."/>
        </authorList>
    </citation>
    <scope>NUCLEOTIDE SEQUENCE</scope>
</reference>
<organism evidence="1">
    <name type="scientific">Cacopsylla melanoneura</name>
    <dbReference type="NCBI Taxonomy" id="428564"/>
    <lineage>
        <taxon>Eukaryota</taxon>
        <taxon>Metazoa</taxon>
        <taxon>Ecdysozoa</taxon>
        <taxon>Arthropoda</taxon>
        <taxon>Hexapoda</taxon>
        <taxon>Insecta</taxon>
        <taxon>Pterygota</taxon>
        <taxon>Neoptera</taxon>
        <taxon>Paraneoptera</taxon>
        <taxon>Hemiptera</taxon>
        <taxon>Sternorrhyncha</taxon>
        <taxon>Psylloidea</taxon>
        <taxon>Psyllidae</taxon>
        <taxon>Psyllinae</taxon>
        <taxon>Cacopsylla</taxon>
    </lineage>
</organism>
<protein>
    <submittedName>
        <fullName evidence="1">Uncharacterized protein</fullName>
    </submittedName>
</protein>
<accession>A0A8D8XND7</accession>
<dbReference type="EMBL" id="HBUF01341049">
    <property type="protein sequence ID" value="CAG6703487.1"/>
    <property type="molecule type" value="Transcribed_RNA"/>
</dbReference>
<name>A0A8D8XND7_9HEMI</name>
<proteinExistence type="predicted"/>